<dbReference type="EMBL" id="JABSTV010001249">
    <property type="protein sequence ID" value="KAH7961439.1"/>
    <property type="molecule type" value="Genomic_DNA"/>
</dbReference>
<keyword evidence="3" id="KW-1185">Reference proteome</keyword>
<reference evidence="2" key="1">
    <citation type="journal article" date="2020" name="Cell">
        <title>Large-Scale Comparative Analyses of Tick Genomes Elucidate Their Genetic Diversity and Vector Capacities.</title>
        <authorList>
            <consortium name="Tick Genome and Microbiome Consortium (TIGMIC)"/>
            <person name="Jia N."/>
            <person name="Wang J."/>
            <person name="Shi W."/>
            <person name="Du L."/>
            <person name="Sun Y."/>
            <person name="Zhan W."/>
            <person name="Jiang J.F."/>
            <person name="Wang Q."/>
            <person name="Zhang B."/>
            <person name="Ji P."/>
            <person name="Bell-Sakyi L."/>
            <person name="Cui X.M."/>
            <person name="Yuan T.T."/>
            <person name="Jiang B.G."/>
            <person name="Yang W.F."/>
            <person name="Lam T.T."/>
            <person name="Chang Q.C."/>
            <person name="Ding S.J."/>
            <person name="Wang X.J."/>
            <person name="Zhu J.G."/>
            <person name="Ruan X.D."/>
            <person name="Zhao L."/>
            <person name="Wei J.T."/>
            <person name="Ye R.Z."/>
            <person name="Que T.C."/>
            <person name="Du C.H."/>
            <person name="Zhou Y.H."/>
            <person name="Cheng J.X."/>
            <person name="Dai P.F."/>
            <person name="Guo W.B."/>
            <person name="Han X.H."/>
            <person name="Huang E.J."/>
            <person name="Li L.F."/>
            <person name="Wei W."/>
            <person name="Gao Y.C."/>
            <person name="Liu J.Z."/>
            <person name="Shao H.Z."/>
            <person name="Wang X."/>
            <person name="Wang C.C."/>
            <person name="Yang T.C."/>
            <person name="Huo Q.B."/>
            <person name="Li W."/>
            <person name="Chen H.Y."/>
            <person name="Chen S.E."/>
            <person name="Zhou L.G."/>
            <person name="Ni X.B."/>
            <person name="Tian J.H."/>
            <person name="Sheng Y."/>
            <person name="Liu T."/>
            <person name="Pan Y.S."/>
            <person name="Xia L.Y."/>
            <person name="Li J."/>
            <person name="Zhao F."/>
            <person name="Cao W.C."/>
        </authorList>
    </citation>
    <scope>NUCLEOTIDE SEQUENCE</scope>
    <source>
        <strain evidence="2">Rsan-2018</strain>
    </source>
</reference>
<name>A0A9D4SYJ8_RHISA</name>
<accession>A0A9D4SYJ8</accession>
<gene>
    <name evidence="2" type="ORF">HPB52_009057</name>
</gene>
<protein>
    <recommendedName>
        <fullName evidence="4">Reverse transcriptase zinc-binding domain-containing protein</fullName>
    </recommendedName>
</protein>
<evidence type="ECO:0000313" key="3">
    <source>
        <dbReference type="Proteomes" id="UP000821837"/>
    </source>
</evidence>
<comment type="caution">
    <text evidence="2">The sequence shown here is derived from an EMBL/GenBank/DDBJ whole genome shotgun (WGS) entry which is preliminary data.</text>
</comment>
<sequence length="222" mass="25707">MFLEAERHPAPLAESRSTFYKGAANTWRMLETEAPECDIDKDPPVRIVESVTRRQMSDEDNRKAEAWKKSKAKQSRGLPKEVQDFELHRFGVVPSARCPICRAGESTAHVRFECPAAKPVWRLTAKHFNIRPPPTLNRNRGAFARLVIACTLFVIWKRRCLAEARRKPVRVAYPAISCIRGMVWKHLADELEARAEEKFLRRWHTRFLVLKDGKLSFPITPY</sequence>
<evidence type="ECO:0000313" key="2">
    <source>
        <dbReference type="EMBL" id="KAH7961439.1"/>
    </source>
</evidence>
<evidence type="ECO:0000256" key="1">
    <source>
        <dbReference type="SAM" id="MobiDB-lite"/>
    </source>
</evidence>
<reference evidence="2" key="2">
    <citation type="submission" date="2021-09" db="EMBL/GenBank/DDBJ databases">
        <authorList>
            <person name="Jia N."/>
            <person name="Wang J."/>
            <person name="Shi W."/>
            <person name="Du L."/>
            <person name="Sun Y."/>
            <person name="Zhan W."/>
            <person name="Jiang J."/>
            <person name="Wang Q."/>
            <person name="Zhang B."/>
            <person name="Ji P."/>
            <person name="Sakyi L.B."/>
            <person name="Cui X."/>
            <person name="Yuan T."/>
            <person name="Jiang B."/>
            <person name="Yang W."/>
            <person name="Lam T.T.-Y."/>
            <person name="Chang Q."/>
            <person name="Ding S."/>
            <person name="Wang X."/>
            <person name="Zhu J."/>
            <person name="Ruan X."/>
            <person name="Zhao L."/>
            <person name="Wei J."/>
            <person name="Que T."/>
            <person name="Du C."/>
            <person name="Cheng J."/>
            <person name="Dai P."/>
            <person name="Han X."/>
            <person name="Huang E."/>
            <person name="Gao Y."/>
            <person name="Liu J."/>
            <person name="Shao H."/>
            <person name="Ye R."/>
            <person name="Li L."/>
            <person name="Wei W."/>
            <person name="Wang X."/>
            <person name="Wang C."/>
            <person name="Huo Q."/>
            <person name="Li W."/>
            <person name="Guo W."/>
            <person name="Chen H."/>
            <person name="Chen S."/>
            <person name="Zhou L."/>
            <person name="Zhou L."/>
            <person name="Ni X."/>
            <person name="Tian J."/>
            <person name="Zhou Y."/>
            <person name="Sheng Y."/>
            <person name="Liu T."/>
            <person name="Pan Y."/>
            <person name="Xia L."/>
            <person name="Li J."/>
            <person name="Zhao F."/>
            <person name="Cao W."/>
        </authorList>
    </citation>
    <scope>NUCLEOTIDE SEQUENCE</scope>
    <source>
        <strain evidence="2">Rsan-2018</strain>
        <tissue evidence="2">Larvae</tissue>
    </source>
</reference>
<feature type="compositionally biased region" description="Basic and acidic residues" evidence="1">
    <location>
        <begin position="52"/>
        <end position="68"/>
    </location>
</feature>
<organism evidence="2 3">
    <name type="scientific">Rhipicephalus sanguineus</name>
    <name type="common">Brown dog tick</name>
    <name type="synonym">Ixodes sanguineus</name>
    <dbReference type="NCBI Taxonomy" id="34632"/>
    <lineage>
        <taxon>Eukaryota</taxon>
        <taxon>Metazoa</taxon>
        <taxon>Ecdysozoa</taxon>
        <taxon>Arthropoda</taxon>
        <taxon>Chelicerata</taxon>
        <taxon>Arachnida</taxon>
        <taxon>Acari</taxon>
        <taxon>Parasitiformes</taxon>
        <taxon>Ixodida</taxon>
        <taxon>Ixodoidea</taxon>
        <taxon>Ixodidae</taxon>
        <taxon>Rhipicephalinae</taxon>
        <taxon>Rhipicephalus</taxon>
        <taxon>Rhipicephalus</taxon>
    </lineage>
</organism>
<feature type="region of interest" description="Disordered" evidence="1">
    <location>
        <begin position="52"/>
        <end position="75"/>
    </location>
</feature>
<evidence type="ECO:0008006" key="4">
    <source>
        <dbReference type="Google" id="ProtNLM"/>
    </source>
</evidence>
<proteinExistence type="predicted"/>
<dbReference type="Proteomes" id="UP000821837">
    <property type="component" value="Chromosome 3"/>
</dbReference>
<dbReference type="AlphaFoldDB" id="A0A9D4SYJ8"/>